<dbReference type="InterPro" id="IPR012386">
    <property type="entry name" value="Cyclic-nucl_3Pdiesterase"/>
</dbReference>
<dbReference type="PANTHER" id="PTHR28141">
    <property type="entry name" value="2',3'-CYCLIC-NUCLEOTIDE 3'-PHOSPHODIESTERASE"/>
    <property type="match status" value="1"/>
</dbReference>
<comment type="caution">
    <text evidence="1">The sequence shown here is derived from an EMBL/GenBank/DDBJ whole genome shotgun (WGS) entry which is preliminary data.</text>
</comment>
<name>A0ABD1QGY5_9LAMI</name>
<gene>
    <name evidence="1" type="ORF">Adt_35875</name>
</gene>
<keyword evidence="2" id="KW-1185">Reference proteome</keyword>
<dbReference type="EMBL" id="JBFOLK010000011">
    <property type="protein sequence ID" value="KAL2475139.1"/>
    <property type="molecule type" value="Genomic_DNA"/>
</dbReference>
<dbReference type="Proteomes" id="UP001604336">
    <property type="component" value="Unassembled WGS sequence"/>
</dbReference>
<dbReference type="FunFam" id="3.90.1140.10:FF:000007">
    <property type="entry name" value="Cyclic phosphodiesterase"/>
    <property type="match status" value="1"/>
</dbReference>
<organism evidence="1 2">
    <name type="scientific">Abeliophyllum distichum</name>
    <dbReference type="NCBI Taxonomy" id="126358"/>
    <lineage>
        <taxon>Eukaryota</taxon>
        <taxon>Viridiplantae</taxon>
        <taxon>Streptophyta</taxon>
        <taxon>Embryophyta</taxon>
        <taxon>Tracheophyta</taxon>
        <taxon>Spermatophyta</taxon>
        <taxon>Magnoliopsida</taxon>
        <taxon>eudicotyledons</taxon>
        <taxon>Gunneridae</taxon>
        <taxon>Pentapetalae</taxon>
        <taxon>asterids</taxon>
        <taxon>lamiids</taxon>
        <taxon>Lamiales</taxon>
        <taxon>Oleaceae</taxon>
        <taxon>Forsythieae</taxon>
        <taxon>Abeliophyllum</taxon>
    </lineage>
</organism>
<evidence type="ECO:0000313" key="1">
    <source>
        <dbReference type="EMBL" id="KAL2475139.1"/>
    </source>
</evidence>
<dbReference type="PIRSF" id="PIRSF017903">
    <property type="entry name" value="CPDase_plant"/>
    <property type="match status" value="1"/>
</dbReference>
<reference evidence="2" key="1">
    <citation type="submission" date="2024-07" db="EMBL/GenBank/DDBJ databases">
        <title>Two chromosome-level genome assemblies of Korean endemic species Abeliophyllum distichum and Forsythia ovata (Oleaceae).</title>
        <authorList>
            <person name="Jang H."/>
        </authorList>
    </citation>
    <scope>NUCLEOTIDE SEQUENCE [LARGE SCALE GENOMIC DNA]</scope>
</reference>
<dbReference type="Pfam" id="PF07823">
    <property type="entry name" value="CPDase"/>
    <property type="match status" value="1"/>
</dbReference>
<proteinExistence type="predicted"/>
<dbReference type="SUPFAM" id="SSF55144">
    <property type="entry name" value="LigT-like"/>
    <property type="match status" value="1"/>
</dbReference>
<dbReference type="InterPro" id="IPR009097">
    <property type="entry name" value="Cyclic_Pdiesterase"/>
</dbReference>
<evidence type="ECO:0000313" key="2">
    <source>
        <dbReference type="Proteomes" id="UP001604336"/>
    </source>
</evidence>
<accession>A0ABD1QGY5</accession>
<dbReference type="Gene3D" id="3.90.1140.10">
    <property type="entry name" value="Cyclic phosphodiesterase"/>
    <property type="match status" value="1"/>
</dbReference>
<dbReference type="AlphaFoldDB" id="A0ABD1QGY5"/>
<protein>
    <submittedName>
        <fullName evidence="1">Cyclic phosphodiesterase</fullName>
    </submittedName>
</protein>
<dbReference type="PANTHER" id="PTHR28141:SF1">
    <property type="entry name" value="2',3'-CYCLIC-NUCLEOTIDE 3'-PHOSPHODIESTERASE"/>
    <property type="match status" value="1"/>
</dbReference>
<sequence length="197" mass="22171">MDSSTAPSVQIKEAGKGEIKRDVYSVWALPPEDVRSRLKKLMNDLRSEFDGPEFEPHVTVVGAISLTESEARRKFNKACDGLKAYNATVEKVATGTFFYQCVFLLLHPNPEVMEASAHCTSHFGYRTSAPYMPHLSLLYGDLNDEEKKKAQEKANVLDENISNLSFQISRLALYKSDTDDKSCKSWEKVAECELKPN</sequence>